<organism evidence="1">
    <name type="scientific">marine sediment metagenome</name>
    <dbReference type="NCBI Taxonomy" id="412755"/>
    <lineage>
        <taxon>unclassified sequences</taxon>
        <taxon>metagenomes</taxon>
        <taxon>ecological metagenomes</taxon>
    </lineage>
</organism>
<comment type="caution">
    <text evidence="1">The sequence shown here is derived from an EMBL/GenBank/DDBJ whole genome shotgun (WGS) entry which is preliminary data.</text>
</comment>
<reference evidence="1" key="1">
    <citation type="journal article" date="2014" name="Front. Microbiol.">
        <title>High frequency of phylogenetically diverse reductive dehalogenase-homologous genes in deep subseafloor sedimentary metagenomes.</title>
        <authorList>
            <person name="Kawai M."/>
            <person name="Futagami T."/>
            <person name="Toyoda A."/>
            <person name="Takaki Y."/>
            <person name="Nishi S."/>
            <person name="Hori S."/>
            <person name="Arai W."/>
            <person name="Tsubouchi T."/>
            <person name="Morono Y."/>
            <person name="Uchiyama I."/>
            <person name="Ito T."/>
            <person name="Fujiyama A."/>
            <person name="Inagaki F."/>
            <person name="Takami H."/>
        </authorList>
    </citation>
    <scope>NUCLEOTIDE SEQUENCE</scope>
    <source>
        <strain evidence="1">Expedition CK06-06</strain>
    </source>
</reference>
<protein>
    <recommendedName>
        <fullName evidence="2">Ribbon-helix-helix protein CopG domain-containing protein</fullName>
    </recommendedName>
</protein>
<dbReference type="AlphaFoldDB" id="X1AK89"/>
<sequence length="91" mass="10560">MTPRPRSRDKVVPVSIGIPVSLMIRLDNELDWKQSRSKWVKSAIIQKLDEQFDWGAVSSKRLLAILMNRKVITHADFTLLCQRVAEIEEEQ</sequence>
<gene>
    <name evidence="1" type="ORF">S01H4_31759</name>
</gene>
<evidence type="ECO:0008006" key="2">
    <source>
        <dbReference type="Google" id="ProtNLM"/>
    </source>
</evidence>
<name>X1AK89_9ZZZZ</name>
<dbReference type="EMBL" id="BART01016529">
    <property type="protein sequence ID" value="GAG82859.1"/>
    <property type="molecule type" value="Genomic_DNA"/>
</dbReference>
<evidence type="ECO:0000313" key="1">
    <source>
        <dbReference type="EMBL" id="GAG82859.1"/>
    </source>
</evidence>
<proteinExistence type="predicted"/>
<accession>X1AK89</accession>